<dbReference type="EMBL" id="CP034550">
    <property type="protein sequence ID" value="QFZ16539.1"/>
    <property type="molecule type" value="Genomic_DNA"/>
</dbReference>
<dbReference type="RefSeq" id="WP_153277846.1">
    <property type="nucleotide sequence ID" value="NZ_CP034550.1"/>
</dbReference>
<protein>
    <submittedName>
        <fullName evidence="2">Uncharacterized protein</fullName>
    </submittedName>
</protein>
<dbReference type="AlphaFoldDB" id="A0A5Q0GRD3"/>
<keyword evidence="3" id="KW-1185">Reference proteome</keyword>
<evidence type="ECO:0000313" key="2">
    <source>
        <dbReference type="EMBL" id="QFZ16539.1"/>
    </source>
</evidence>
<proteinExistence type="predicted"/>
<sequence>MIGHASVVPAQRTSGEGVPRTVPGSAVERYKEVVRQVDDSLARMREHDRERVRRLVGLLVESQERMVGVIERERVAWGLARVHWEAVVELLWDERWMKITPMPAPDESVPPRPQHEYDEAMDRAYRALEEAAQKRTLLRRKGA</sequence>
<gene>
    <name evidence="2" type="ORF">EKG83_02815</name>
</gene>
<feature type="region of interest" description="Disordered" evidence="1">
    <location>
        <begin position="1"/>
        <end position="23"/>
    </location>
</feature>
<reference evidence="3" key="1">
    <citation type="journal article" date="2021" name="Curr. Microbiol.">
        <title>Complete genome of nocamycin-producing strain Saccharothrix syringae NRRL B-16468 reveals the biosynthetic potential for secondary metabolites.</title>
        <authorList>
            <person name="Mo X."/>
            <person name="Yang S."/>
        </authorList>
    </citation>
    <scope>NUCLEOTIDE SEQUENCE [LARGE SCALE GENOMIC DNA]</scope>
    <source>
        <strain evidence="3">ATCC 51364 / DSM 43886 / JCM 6844 / KCTC 9398 / NBRC 14523 / NRRL B-16468 / INA 2240</strain>
    </source>
</reference>
<dbReference type="OrthoDB" id="5191040at2"/>
<organism evidence="2 3">
    <name type="scientific">Saccharothrix syringae</name>
    <name type="common">Nocardiopsis syringae</name>
    <dbReference type="NCBI Taxonomy" id="103733"/>
    <lineage>
        <taxon>Bacteria</taxon>
        <taxon>Bacillati</taxon>
        <taxon>Actinomycetota</taxon>
        <taxon>Actinomycetes</taxon>
        <taxon>Pseudonocardiales</taxon>
        <taxon>Pseudonocardiaceae</taxon>
        <taxon>Saccharothrix</taxon>
    </lineage>
</organism>
<accession>A0A5Q0GRD3</accession>
<dbReference type="KEGG" id="ssyi:EKG83_02815"/>
<dbReference type="Proteomes" id="UP000325787">
    <property type="component" value="Chromosome"/>
</dbReference>
<evidence type="ECO:0000256" key="1">
    <source>
        <dbReference type="SAM" id="MobiDB-lite"/>
    </source>
</evidence>
<evidence type="ECO:0000313" key="3">
    <source>
        <dbReference type="Proteomes" id="UP000325787"/>
    </source>
</evidence>
<name>A0A5Q0GRD3_SACSY</name>